<feature type="region of interest" description="Disordered" evidence="1">
    <location>
        <begin position="33"/>
        <end position="98"/>
    </location>
</feature>
<dbReference type="AlphaFoldDB" id="A0A7J6H6X3"/>
<comment type="caution">
    <text evidence="2">The sequence shown here is derived from an EMBL/GenBank/DDBJ whole genome shotgun (WGS) entry which is preliminary data.</text>
</comment>
<feature type="compositionally biased region" description="Basic residues" evidence="1">
    <location>
        <begin position="69"/>
        <end position="80"/>
    </location>
</feature>
<accession>A0A7J6H6X3</accession>
<dbReference type="Proteomes" id="UP000583929">
    <property type="component" value="Unassembled WGS sequence"/>
</dbReference>
<reference evidence="2 3" key="1">
    <citation type="journal article" date="2020" name="bioRxiv">
        <title>Sequence and annotation of 42 cannabis genomes reveals extensive copy number variation in cannabinoid synthesis and pathogen resistance genes.</title>
        <authorList>
            <person name="Mckernan K.J."/>
            <person name="Helbert Y."/>
            <person name="Kane L.T."/>
            <person name="Ebling H."/>
            <person name="Zhang L."/>
            <person name="Liu B."/>
            <person name="Eaton Z."/>
            <person name="Mclaughlin S."/>
            <person name="Kingan S."/>
            <person name="Baybayan P."/>
            <person name="Concepcion G."/>
            <person name="Jordan M."/>
            <person name="Riva A."/>
            <person name="Barbazuk W."/>
            <person name="Harkins T."/>
        </authorList>
    </citation>
    <scope>NUCLEOTIDE SEQUENCE [LARGE SCALE GENOMIC DNA]</scope>
    <source>
        <strain evidence="3">cv. Jamaican Lion 4</strain>
        <tissue evidence="2">Leaf</tissue>
    </source>
</reference>
<protein>
    <submittedName>
        <fullName evidence="2">Uncharacterized protein</fullName>
    </submittedName>
</protein>
<sequence>MESLAESETPLEITEVSRGSIRLSILAITEKPRSKVDLRVETNSSETPPPSTPEMREQTLTTGDDDLAKRRRCKEGRKRCREKEESGDGGGGVRIREY</sequence>
<gene>
    <name evidence="2" type="ORF">G4B88_015581</name>
</gene>
<keyword evidence="3" id="KW-1185">Reference proteome</keyword>
<organism evidence="2 3">
    <name type="scientific">Cannabis sativa</name>
    <name type="common">Hemp</name>
    <name type="synonym">Marijuana</name>
    <dbReference type="NCBI Taxonomy" id="3483"/>
    <lineage>
        <taxon>Eukaryota</taxon>
        <taxon>Viridiplantae</taxon>
        <taxon>Streptophyta</taxon>
        <taxon>Embryophyta</taxon>
        <taxon>Tracheophyta</taxon>
        <taxon>Spermatophyta</taxon>
        <taxon>Magnoliopsida</taxon>
        <taxon>eudicotyledons</taxon>
        <taxon>Gunneridae</taxon>
        <taxon>Pentapetalae</taxon>
        <taxon>rosids</taxon>
        <taxon>fabids</taxon>
        <taxon>Rosales</taxon>
        <taxon>Cannabaceae</taxon>
        <taxon>Cannabis</taxon>
    </lineage>
</organism>
<dbReference type="EMBL" id="JAATIQ010000062">
    <property type="protein sequence ID" value="KAF4390691.1"/>
    <property type="molecule type" value="Genomic_DNA"/>
</dbReference>
<evidence type="ECO:0000313" key="2">
    <source>
        <dbReference type="EMBL" id="KAF4390691.1"/>
    </source>
</evidence>
<proteinExistence type="predicted"/>
<name>A0A7J6H6X3_CANSA</name>
<evidence type="ECO:0000313" key="3">
    <source>
        <dbReference type="Proteomes" id="UP000583929"/>
    </source>
</evidence>
<feature type="compositionally biased region" description="Gly residues" evidence="1">
    <location>
        <begin position="88"/>
        <end position="98"/>
    </location>
</feature>
<evidence type="ECO:0000256" key="1">
    <source>
        <dbReference type="SAM" id="MobiDB-lite"/>
    </source>
</evidence>